<gene>
    <name evidence="2" type="ORF">SAMN05421791_103283</name>
</gene>
<evidence type="ECO:0000256" key="1">
    <source>
        <dbReference type="HAMAP-Rule" id="MF_00386"/>
    </source>
</evidence>
<proteinExistence type="inferred from homology"/>
<reference evidence="2 3" key="1">
    <citation type="submission" date="2016-10" db="EMBL/GenBank/DDBJ databases">
        <authorList>
            <person name="de Groot N.N."/>
        </authorList>
    </citation>
    <scope>NUCLEOTIDE SEQUENCE [LARGE SCALE GENOMIC DNA]</scope>
    <source>
        <strain evidence="2 3">ATCC BAA-466</strain>
    </source>
</reference>
<dbReference type="RefSeq" id="WP_090289687.1">
    <property type="nucleotide sequence ID" value="NZ_FNCK01000003.1"/>
</dbReference>
<keyword evidence="1" id="KW-1003">Cell membrane</keyword>
<comment type="similarity">
    <text evidence="1">Belongs to the UPF0161 family.</text>
</comment>
<dbReference type="Proteomes" id="UP000199708">
    <property type="component" value="Unassembled WGS sequence"/>
</dbReference>
<name>A0A1G7S441_9LACT</name>
<keyword evidence="1" id="KW-0472">Membrane</keyword>
<comment type="subcellular location">
    <subcellularLocation>
        <location evidence="1">Cell membrane</location>
        <topology evidence="1">Peripheral membrane protein</topology>
        <orientation evidence="1">Cytoplasmic side</orientation>
    </subcellularLocation>
</comment>
<dbReference type="OrthoDB" id="9801753at2"/>
<dbReference type="PANTHER" id="PTHR33383">
    <property type="entry name" value="MEMBRANE PROTEIN INSERTION EFFICIENCY FACTOR-RELATED"/>
    <property type="match status" value="1"/>
</dbReference>
<organism evidence="2 3">
    <name type="scientific">Facklamia miroungae</name>
    <dbReference type="NCBI Taxonomy" id="120956"/>
    <lineage>
        <taxon>Bacteria</taxon>
        <taxon>Bacillati</taxon>
        <taxon>Bacillota</taxon>
        <taxon>Bacilli</taxon>
        <taxon>Lactobacillales</taxon>
        <taxon>Aerococcaceae</taxon>
        <taxon>Facklamia</taxon>
    </lineage>
</organism>
<keyword evidence="3" id="KW-1185">Reference proteome</keyword>
<dbReference type="PANTHER" id="PTHR33383:SF1">
    <property type="entry name" value="MEMBRANE PROTEIN INSERTION EFFICIENCY FACTOR-RELATED"/>
    <property type="match status" value="1"/>
</dbReference>
<dbReference type="InterPro" id="IPR002696">
    <property type="entry name" value="Membr_insert_effic_factor_YidD"/>
</dbReference>
<dbReference type="HAMAP" id="MF_00386">
    <property type="entry name" value="UPF0161_YidD"/>
    <property type="match status" value="1"/>
</dbReference>
<dbReference type="GO" id="GO:0005886">
    <property type="term" value="C:plasma membrane"/>
    <property type="evidence" value="ECO:0007669"/>
    <property type="project" value="UniProtKB-SubCell"/>
</dbReference>
<comment type="function">
    <text evidence="1">Could be involved in insertion of integral membrane proteins into the membrane.</text>
</comment>
<dbReference type="STRING" id="120956.SAMN05421791_103283"/>
<accession>A0A1G7S441</accession>
<evidence type="ECO:0000313" key="3">
    <source>
        <dbReference type="Proteomes" id="UP000199708"/>
    </source>
</evidence>
<dbReference type="EMBL" id="FNCK01000003">
    <property type="protein sequence ID" value="SDG17795.1"/>
    <property type="molecule type" value="Genomic_DNA"/>
</dbReference>
<sequence length="81" mass="9302">MKKIFLALIKFYQRTISPLTPPSCRYSPTCSNYTIQAIERFGALKGLLMGISRILRCHPFCKGGFDPVPDHFTLRRQKVVK</sequence>
<dbReference type="NCBIfam" id="TIGR00278">
    <property type="entry name" value="membrane protein insertion efficiency factor YidD"/>
    <property type="match status" value="1"/>
</dbReference>
<evidence type="ECO:0000313" key="2">
    <source>
        <dbReference type="EMBL" id="SDG17795.1"/>
    </source>
</evidence>
<dbReference type="SMART" id="SM01234">
    <property type="entry name" value="Haemolytic"/>
    <property type="match status" value="1"/>
</dbReference>
<protein>
    <recommendedName>
        <fullName evidence="1">Putative membrane protein insertion efficiency factor</fullName>
    </recommendedName>
</protein>
<dbReference type="Pfam" id="PF01809">
    <property type="entry name" value="YidD"/>
    <property type="match status" value="1"/>
</dbReference>
<dbReference type="AlphaFoldDB" id="A0A1G7S441"/>